<dbReference type="Proteomes" id="UP001597218">
    <property type="component" value="Unassembled WGS sequence"/>
</dbReference>
<dbReference type="CDD" id="cd01454">
    <property type="entry name" value="vWA_norD_type"/>
    <property type="match status" value="1"/>
</dbReference>
<protein>
    <recommendedName>
        <fullName evidence="2">VWFA domain-containing protein</fullName>
    </recommendedName>
</protein>
<dbReference type="SUPFAM" id="SSF53300">
    <property type="entry name" value="vWA-like"/>
    <property type="match status" value="1"/>
</dbReference>
<dbReference type="Gene3D" id="3.40.50.410">
    <property type="entry name" value="von Willebrand factor, type A domain"/>
    <property type="match status" value="1"/>
</dbReference>
<keyword evidence="4" id="KW-1185">Reference proteome</keyword>
<evidence type="ECO:0000259" key="2">
    <source>
        <dbReference type="SMART" id="SM00327"/>
    </source>
</evidence>
<dbReference type="PANTHER" id="PTHR41248">
    <property type="entry name" value="NORD PROTEIN"/>
    <property type="match status" value="1"/>
</dbReference>
<feature type="compositionally biased region" description="Acidic residues" evidence="1">
    <location>
        <begin position="298"/>
        <end position="308"/>
    </location>
</feature>
<name>A0ABW4SFQ5_9BACL</name>
<sequence>MNRFIQFNDETVDAKTLLLYERLGRALSDTTYLELTERKLLEYRPKEAIISMSVFWRHRSKDIIHYGRLSDIYLLTIGFWKYFDIRTWNTFENKNQLNPLRKFIGEILLLLEEFRLIDLIIKERPGTITAFETRKEAYVSFHRSSISSNMQKGFLADALLNEMYITLHEGIFHESHIDWGPIKFNLIQSILQSAYDSKSTEDNTHIANRIGSIAEQSIHSDLVNQYYSIGASLVDETIQFNYHQGMSDADKGEDERKETIEEVFRSWHEENEDESGVHLEYELEHGRSGKTDGSNATEGDEDADIEETGEGHSEGNESNNRPDEEHEKNENTNEQKKAGKSFGSEHLNVVYEEQHVQVHDSFENRKKLANWREEQKPFVRSIVAEMKKRIDFKEETKREGLMKGRLSSKLTTLVVDERPKPFYKKNAPSTQLDAVFGLLVDGSASMIDKLDETKHAVLLFHDILRTLGIQHEISLYYEDANHATSQIQPNVFNQMHTFADNKQDNGMSILSFETNEDNRDGFAIRWMAEKLYKRREKHKFLLVFSDGEPSAFGYDRNGIIDTAEAVMETEKKGISVIHLFLSSEEPTEEQTALFTMMFGHKTASSNSVENFSDQTLRILKKLLAIVARTS</sequence>
<organism evidence="3 4">
    <name type="scientific">Sporosarcina siberiensis</name>
    <dbReference type="NCBI Taxonomy" id="1365606"/>
    <lineage>
        <taxon>Bacteria</taxon>
        <taxon>Bacillati</taxon>
        <taxon>Bacillota</taxon>
        <taxon>Bacilli</taxon>
        <taxon>Bacillales</taxon>
        <taxon>Caryophanaceae</taxon>
        <taxon>Sporosarcina</taxon>
    </lineage>
</organism>
<dbReference type="PANTHER" id="PTHR41248:SF1">
    <property type="entry name" value="NORD PROTEIN"/>
    <property type="match status" value="1"/>
</dbReference>
<feature type="domain" description="VWFA" evidence="2">
    <location>
        <begin position="433"/>
        <end position="617"/>
    </location>
</feature>
<evidence type="ECO:0000256" key="1">
    <source>
        <dbReference type="SAM" id="MobiDB-lite"/>
    </source>
</evidence>
<gene>
    <name evidence="3" type="ORF">ACFSFY_09495</name>
</gene>
<feature type="compositionally biased region" description="Basic and acidic residues" evidence="1">
    <location>
        <begin position="309"/>
        <end position="337"/>
    </location>
</feature>
<dbReference type="InterPro" id="IPR051928">
    <property type="entry name" value="NorD/CobT"/>
</dbReference>
<dbReference type="EMBL" id="JBHUGI010000024">
    <property type="protein sequence ID" value="MFD1928293.1"/>
    <property type="molecule type" value="Genomic_DNA"/>
</dbReference>
<evidence type="ECO:0000313" key="4">
    <source>
        <dbReference type="Proteomes" id="UP001597218"/>
    </source>
</evidence>
<proteinExistence type="predicted"/>
<dbReference type="InterPro" id="IPR002035">
    <property type="entry name" value="VWF_A"/>
</dbReference>
<evidence type="ECO:0000313" key="3">
    <source>
        <dbReference type="EMBL" id="MFD1928293.1"/>
    </source>
</evidence>
<dbReference type="InterPro" id="IPR036465">
    <property type="entry name" value="vWFA_dom_sf"/>
</dbReference>
<feature type="region of interest" description="Disordered" evidence="1">
    <location>
        <begin position="284"/>
        <end position="338"/>
    </location>
</feature>
<dbReference type="RefSeq" id="WP_381537557.1">
    <property type="nucleotide sequence ID" value="NZ_JBHUGI010000024.1"/>
</dbReference>
<comment type="caution">
    <text evidence="3">The sequence shown here is derived from an EMBL/GenBank/DDBJ whole genome shotgun (WGS) entry which is preliminary data.</text>
</comment>
<dbReference type="SMART" id="SM00327">
    <property type="entry name" value="VWA"/>
    <property type="match status" value="1"/>
</dbReference>
<reference evidence="4" key="1">
    <citation type="journal article" date="2019" name="Int. J. Syst. Evol. Microbiol.">
        <title>The Global Catalogue of Microorganisms (GCM) 10K type strain sequencing project: providing services to taxonomists for standard genome sequencing and annotation.</title>
        <authorList>
            <consortium name="The Broad Institute Genomics Platform"/>
            <consortium name="The Broad Institute Genome Sequencing Center for Infectious Disease"/>
            <person name="Wu L."/>
            <person name="Ma J."/>
        </authorList>
    </citation>
    <scope>NUCLEOTIDE SEQUENCE [LARGE SCALE GENOMIC DNA]</scope>
    <source>
        <strain evidence="4">CGMCC 4.7177</strain>
    </source>
</reference>
<accession>A0ABW4SFQ5</accession>